<protein>
    <submittedName>
        <fullName evidence="1">Uncharacterized protein</fullName>
    </submittedName>
</protein>
<gene>
    <name evidence="1" type="ORF">ACFP3J_03480</name>
</gene>
<sequence>MTKLTKAERQAAAVRDATLEDLLAAAWPWDIDRVKAVVLAVAKARGEVSANDVRELLEERLHPLIGPAFNSLTHQRGPLVNTGRRVPSTSRPTKGHGIAVYRWAAVDRDAA</sequence>
<evidence type="ECO:0000313" key="1">
    <source>
        <dbReference type="EMBL" id="MFC5654555.1"/>
    </source>
</evidence>
<proteinExistence type="predicted"/>
<name>A0ABW0W8P8_STRNO</name>
<evidence type="ECO:0000313" key="2">
    <source>
        <dbReference type="Proteomes" id="UP001596065"/>
    </source>
</evidence>
<keyword evidence="2" id="KW-1185">Reference proteome</keyword>
<organism evidence="1 2">
    <name type="scientific">Streptomyces nogalater</name>
    <dbReference type="NCBI Taxonomy" id="38314"/>
    <lineage>
        <taxon>Bacteria</taxon>
        <taxon>Bacillati</taxon>
        <taxon>Actinomycetota</taxon>
        <taxon>Actinomycetes</taxon>
        <taxon>Kitasatosporales</taxon>
        <taxon>Streptomycetaceae</taxon>
        <taxon>Streptomyces</taxon>
    </lineage>
</organism>
<dbReference type="Proteomes" id="UP001596065">
    <property type="component" value="Unassembled WGS sequence"/>
</dbReference>
<accession>A0ABW0W8P8</accession>
<comment type="caution">
    <text evidence="1">The sequence shown here is derived from an EMBL/GenBank/DDBJ whole genome shotgun (WGS) entry which is preliminary data.</text>
</comment>
<dbReference type="RefSeq" id="WP_344347329.1">
    <property type="nucleotide sequence ID" value="NZ_BAAASM010000009.1"/>
</dbReference>
<dbReference type="EMBL" id="JBHSOE010000003">
    <property type="protein sequence ID" value="MFC5654555.1"/>
    <property type="molecule type" value="Genomic_DNA"/>
</dbReference>
<reference evidence="2" key="1">
    <citation type="journal article" date="2019" name="Int. J. Syst. Evol. Microbiol.">
        <title>The Global Catalogue of Microorganisms (GCM) 10K type strain sequencing project: providing services to taxonomists for standard genome sequencing and annotation.</title>
        <authorList>
            <consortium name="The Broad Institute Genomics Platform"/>
            <consortium name="The Broad Institute Genome Sequencing Center for Infectious Disease"/>
            <person name="Wu L."/>
            <person name="Ma J."/>
        </authorList>
    </citation>
    <scope>NUCLEOTIDE SEQUENCE [LARGE SCALE GENOMIC DNA]</scope>
    <source>
        <strain evidence="2">KCTC 5701</strain>
    </source>
</reference>